<gene>
    <name evidence="1" type="ORF">S01H1_81693</name>
</gene>
<name>X0Y712_9ZZZZ</name>
<sequence length="87" mass="9476">YAYAKRDLRGGEQLDGIGGYTCYGLIENARGPAPNRGLPVCLADGALLQRRVSRDEKILLEDVELSRSGDAWRLYDLASGHGEAVPE</sequence>
<evidence type="ECO:0000313" key="1">
    <source>
        <dbReference type="EMBL" id="GAG44483.1"/>
    </source>
</evidence>
<feature type="non-terminal residue" evidence="1">
    <location>
        <position position="1"/>
    </location>
</feature>
<dbReference type="CDD" id="cd11616">
    <property type="entry name" value="SAF_DH_OX_like"/>
    <property type="match status" value="1"/>
</dbReference>
<comment type="caution">
    <text evidence="1">The sequence shown here is derived from an EMBL/GenBank/DDBJ whole genome shotgun (WGS) entry which is preliminary data.</text>
</comment>
<organism evidence="1">
    <name type="scientific">marine sediment metagenome</name>
    <dbReference type="NCBI Taxonomy" id="412755"/>
    <lineage>
        <taxon>unclassified sequences</taxon>
        <taxon>metagenomes</taxon>
        <taxon>ecological metagenomes</taxon>
    </lineage>
</organism>
<protein>
    <recommendedName>
        <fullName evidence="2">SAF domain-containing protein</fullName>
    </recommendedName>
</protein>
<dbReference type="PANTHER" id="PTHR37850">
    <property type="entry name" value="STRU PROTEIN"/>
    <property type="match status" value="1"/>
</dbReference>
<accession>X0Y712</accession>
<dbReference type="PANTHER" id="PTHR37850:SF1">
    <property type="entry name" value="SAF DOMAIN PROTEIN"/>
    <property type="match status" value="1"/>
</dbReference>
<proteinExistence type="predicted"/>
<reference evidence="1" key="1">
    <citation type="journal article" date="2014" name="Front. Microbiol.">
        <title>High frequency of phylogenetically diverse reductive dehalogenase-homologous genes in deep subseafloor sedimentary metagenomes.</title>
        <authorList>
            <person name="Kawai M."/>
            <person name="Futagami T."/>
            <person name="Toyoda A."/>
            <person name="Takaki Y."/>
            <person name="Nishi S."/>
            <person name="Hori S."/>
            <person name="Arai W."/>
            <person name="Tsubouchi T."/>
            <person name="Morono Y."/>
            <person name="Uchiyama I."/>
            <person name="Ito T."/>
            <person name="Fujiyama A."/>
            <person name="Inagaki F."/>
            <person name="Takami H."/>
        </authorList>
    </citation>
    <scope>NUCLEOTIDE SEQUENCE</scope>
    <source>
        <strain evidence="1">Expedition CK06-06</strain>
    </source>
</reference>
<dbReference type="AlphaFoldDB" id="X0Y712"/>
<dbReference type="EMBL" id="BARS01055314">
    <property type="protein sequence ID" value="GAG44483.1"/>
    <property type="molecule type" value="Genomic_DNA"/>
</dbReference>
<evidence type="ECO:0008006" key="2">
    <source>
        <dbReference type="Google" id="ProtNLM"/>
    </source>
</evidence>